<accession>A0ABD2BTG1</accession>
<protein>
    <submittedName>
        <fullName evidence="1">Histone-lysine N-methyltransferase SETMAR</fullName>
    </submittedName>
</protein>
<reference evidence="1 2" key="1">
    <citation type="journal article" date="2024" name="Ann. Entomol. Soc. Am.">
        <title>Genomic analyses of the southern and eastern yellowjacket wasps (Hymenoptera: Vespidae) reveal evolutionary signatures of social life.</title>
        <authorList>
            <person name="Catto M.A."/>
            <person name="Caine P.B."/>
            <person name="Orr S.E."/>
            <person name="Hunt B.G."/>
            <person name="Goodisman M.A.D."/>
        </authorList>
    </citation>
    <scope>NUCLEOTIDE SEQUENCE [LARGE SCALE GENOMIC DNA]</scope>
    <source>
        <strain evidence="1">233</strain>
        <tissue evidence="1">Head and thorax</tissue>
    </source>
</reference>
<gene>
    <name evidence="1" type="ORF">V1478_003198</name>
</gene>
<dbReference type="AlphaFoldDB" id="A0ABD2BTG1"/>
<evidence type="ECO:0000313" key="1">
    <source>
        <dbReference type="EMBL" id="KAL2735558.1"/>
    </source>
</evidence>
<organism evidence="1 2">
    <name type="scientific">Vespula squamosa</name>
    <name type="common">Southern yellow jacket</name>
    <name type="synonym">Wasp</name>
    <dbReference type="NCBI Taxonomy" id="30214"/>
    <lineage>
        <taxon>Eukaryota</taxon>
        <taxon>Metazoa</taxon>
        <taxon>Ecdysozoa</taxon>
        <taxon>Arthropoda</taxon>
        <taxon>Hexapoda</taxon>
        <taxon>Insecta</taxon>
        <taxon>Pterygota</taxon>
        <taxon>Neoptera</taxon>
        <taxon>Endopterygota</taxon>
        <taxon>Hymenoptera</taxon>
        <taxon>Apocrita</taxon>
        <taxon>Aculeata</taxon>
        <taxon>Vespoidea</taxon>
        <taxon>Vespidae</taxon>
        <taxon>Vespinae</taxon>
        <taxon>Vespula</taxon>
    </lineage>
</organism>
<dbReference type="Proteomes" id="UP001607302">
    <property type="component" value="Unassembled WGS sequence"/>
</dbReference>
<sequence>MGHPIDSYCVATVSDWCVAFGGGYEGSSAKDTITEIGILYQSSVTRVQTVRSWFRFRIGNFYLEDEKYNSRPIYYAYGINQDHAQKFWKDGIMRLPERWRKIVEQNG</sequence>
<comment type="caution">
    <text evidence="1">The sequence shown here is derived from an EMBL/GenBank/DDBJ whole genome shotgun (WGS) entry which is preliminary data.</text>
</comment>
<name>A0ABD2BTG1_VESSQ</name>
<evidence type="ECO:0000313" key="2">
    <source>
        <dbReference type="Proteomes" id="UP001607302"/>
    </source>
</evidence>
<proteinExistence type="predicted"/>
<dbReference type="EMBL" id="JAUDFV010000064">
    <property type="protein sequence ID" value="KAL2735558.1"/>
    <property type="molecule type" value="Genomic_DNA"/>
</dbReference>
<keyword evidence="2" id="KW-1185">Reference proteome</keyword>